<dbReference type="AlphaFoldDB" id="A0A6A6SSF7"/>
<dbReference type="EMBL" id="MU004496">
    <property type="protein sequence ID" value="KAF2649338.1"/>
    <property type="molecule type" value="Genomic_DNA"/>
</dbReference>
<evidence type="ECO:0000313" key="2">
    <source>
        <dbReference type="Proteomes" id="UP000799324"/>
    </source>
</evidence>
<name>A0A6A6SSF7_9PLEO</name>
<dbReference type="Proteomes" id="UP000799324">
    <property type="component" value="Unassembled WGS sequence"/>
</dbReference>
<accession>A0A6A6SSF7</accession>
<organism evidence="1 2">
    <name type="scientific">Lophiostoma macrostomum CBS 122681</name>
    <dbReference type="NCBI Taxonomy" id="1314788"/>
    <lineage>
        <taxon>Eukaryota</taxon>
        <taxon>Fungi</taxon>
        <taxon>Dikarya</taxon>
        <taxon>Ascomycota</taxon>
        <taxon>Pezizomycotina</taxon>
        <taxon>Dothideomycetes</taxon>
        <taxon>Pleosporomycetidae</taxon>
        <taxon>Pleosporales</taxon>
        <taxon>Lophiostomataceae</taxon>
        <taxon>Lophiostoma</taxon>
    </lineage>
</organism>
<evidence type="ECO:0000313" key="1">
    <source>
        <dbReference type="EMBL" id="KAF2649338.1"/>
    </source>
</evidence>
<gene>
    <name evidence="1" type="ORF">K491DRAFT_734818</name>
</gene>
<sequence length="173" mass="19639">MYCSVQRKSDKMSAYASICAIGAREISPLSLVKRRRGDRIIAVTNVRVCLQYAIHSFTRIYFTKIVFTLYTVCGMQSSDTFHSQKHDSTTSRFLTQPSADISAYLAPLSSSCTVLLYRILFLFHNFTNSQIYSPESTAYPHPHSLQIPQCPCPRNNTFNTPSCSQTYYGIYTN</sequence>
<proteinExistence type="predicted"/>
<reference evidence="1" key="1">
    <citation type="journal article" date="2020" name="Stud. Mycol.">
        <title>101 Dothideomycetes genomes: a test case for predicting lifestyles and emergence of pathogens.</title>
        <authorList>
            <person name="Haridas S."/>
            <person name="Albert R."/>
            <person name="Binder M."/>
            <person name="Bloem J."/>
            <person name="Labutti K."/>
            <person name="Salamov A."/>
            <person name="Andreopoulos B."/>
            <person name="Baker S."/>
            <person name="Barry K."/>
            <person name="Bills G."/>
            <person name="Bluhm B."/>
            <person name="Cannon C."/>
            <person name="Castanera R."/>
            <person name="Culley D."/>
            <person name="Daum C."/>
            <person name="Ezra D."/>
            <person name="Gonzalez J."/>
            <person name="Henrissat B."/>
            <person name="Kuo A."/>
            <person name="Liang C."/>
            <person name="Lipzen A."/>
            <person name="Lutzoni F."/>
            <person name="Magnuson J."/>
            <person name="Mondo S."/>
            <person name="Nolan M."/>
            <person name="Ohm R."/>
            <person name="Pangilinan J."/>
            <person name="Park H.-J."/>
            <person name="Ramirez L."/>
            <person name="Alfaro M."/>
            <person name="Sun H."/>
            <person name="Tritt A."/>
            <person name="Yoshinaga Y."/>
            <person name="Zwiers L.-H."/>
            <person name="Turgeon B."/>
            <person name="Goodwin S."/>
            <person name="Spatafora J."/>
            <person name="Crous P."/>
            <person name="Grigoriev I."/>
        </authorList>
    </citation>
    <scope>NUCLEOTIDE SEQUENCE</scope>
    <source>
        <strain evidence="1">CBS 122681</strain>
    </source>
</reference>
<keyword evidence="2" id="KW-1185">Reference proteome</keyword>
<protein>
    <submittedName>
        <fullName evidence="1">Uncharacterized protein</fullName>
    </submittedName>
</protein>